<dbReference type="EMBL" id="RBUG01000134">
    <property type="protein sequence ID" value="RMU68831.1"/>
    <property type="molecule type" value="Genomic_DNA"/>
</dbReference>
<gene>
    <name evidence="1" type="ORF">ALP23_03621</name>
</gene>
<protein>
    <submittedName>
        <fullName evidence="1">Uncharacterized protein</fullName>
    </submittedName>
</protein>
<evidence type="ECO:0000313" key="1">
    <source>
        <dbReference type="EMBL" id="RMU68831.1"/>
    </source>
</evidence>
<name>A0A3M5WDU2_9PSED</name>
<dbReference type="Proteomes" id="UP000271152">
    <property type="component" value="Unassembled WGS sequence"/>
</dbReference>
<dbReference type="AlphaFoldDB" id="A0A3M5WDU2"/>
<reference evidence="1 2" key="1">
    <citation type="submission" date="2018-08" db="EMBL/GenBank/DDBJ databases">
        <title>Recombination of ecologically and evolutionarily significant loci maintains genetic cohesion in the Pseudomonas syringae species complex.</title>
        <authorList>
            <person name="Dillon M."/>
            <person name="Thakur S."/>
            <person name="Almeida R.N.D."/>
            <person name="Weir B.S."/>
            <person name="Guttman D.S."/>
        </authorList>
    </citation>
    <scope>NUCLEOTIDE SEQUENCE [LARGE SCALE GENOMIC DNA]</scope>
    <source>
        <strain evidence="1 2">ICMP 11947</strain>
    </source>
</reference>
<proteinExistence type="predicted"/>
<evidence type="ECO:0000313" key="2">
    <source>
        <dbReference type="Proteomes" id="UP000271152"/>
    </source>
</evidence>
<organism evidence="1 2">
    <name type="scientific">Pseudomonas syringae pv. apii</name>
    <dbReference type="NCBI Taxonomy" id="81036"/>
    <lineage>
        <taxon>Bacteria</taxon>
        <taxon>Pseudomonadati</taxon>
        <taxon>Pseudomonadota</taxon>
        <taxon>Gammaproteobacteria</taxon>
        <taxon>Pseudomonadales</taxon>
        <taxon>Pseudomonadaceae</taxon>
        <taxon>Pseudomonas</taxon>
    </lineage>
</organism>
<comment type="caution">
    <text evidence="1">The sequence shown here is derived from an EMBL/GenBank/DDBJ whole genome shotgun (WGS) entry which is preliminary data.</text>
</comment>
<accession>A0A3M5WDU2</accession>
<sequence length="74" mass="8270">MDELMAARRAVKAAKASEEPAALKAARASVDKAKVALGERGEVWWTDGTEDFNRRKVINTPYAQWYLDLNHPAI</sequence>